<protein>
    <submittedName>
        <fullName evidence="1">1116_t:CDS:1</fullName>
    </submittedName>
</protein>
<dbReference type="EMBL" id="CAJVQC010022879">
    <property type="protein sequence ID" value="CAG8720019.1"/>
    <property type="molecule type" value="Genomic_DNA"/>
</dbReference>
<proteinExistence type="predicted"/>
<accession>A0ACA9PRB9</accession>
<organism evidence="1 2">
    <name type="scientific">Racocetra persica</name>
    <dbReference type="NCBI Taxonomy" id="160502"/>
    <lineage>
        <taxon>Eukaryota</taxon>
        <taxon>Fungi</taxon>
        <taxon>Fungi incertae sedis</taxon>
        <taxon>Mucoromycota</taxon>
        <taxon>Glomeromycotina</taxon>
        <taxon>Glomeromycetes</taxon>
        <taxon>Diversisporales</taxon>
        <taxon>Gigasporaceae</taxon>
        <taxon>Racocetra</taxon>
    </lineage>
</organism>
<dbReference type="Proteomes" id="UP000789920">
    <property type="component" value="Unassembled WGS sequence"/>
</dbReference>
<evidence type="ECO:0000313" key="2">
    <source>
        <dbReference type="Proteomes" id="UP000789920"/>
    </source>
</evidence>
<name>A0ACA9PRB9_9GLOM</name>
<keyword evidence="2" id="KW-1185">Reference proteome</keyword>
<gene>
    <name evidence="1" type="ORF">RPERSI_LOCUS11224</name>
</gene>
<reference evidence="1" key="1">
    <citation type="submission" date="2021-06" db="EMBL/GenBank/DDBJ databases">
        <authorList>
            <person name="Kallberg Y."/>
            <person name="Tangrot J."/>
            <person name="Rosling A."/>
        </authorList>
    </citation>
    <scope>NUCLEOTIDE SEQUENCE</scope>
    <source>
        <strain evidence="1">MA461A</strain>
    </source>
</reference>
<sequence>MFKSPPSHSPNHPHQQSHNQSQYHNNVPSYSNGPNISQHSHNRPEYPPPIGRNIPVEQLFSMIPPRNVPQQAPPQFQQPPIPPQIPFGYQPQTERYPQQIQFNGPSIPHHPVHHHPGMLPPGTEALFANMHGYAQFIPNIVNNAMAPNNIPGIPNSTNIQQRGMMTLEEIERQGFGGR</sequence>
<evidence type="ECO:0000313" key="1">
    <source>
        <dbReference type="EMBL" id="CAG8720019.1"/>
    </source>
</evidence>
<comment type="caution">
    <text evidence="1">The sequence shown here is derived from an EMBL/GenBank/DDBJ whole genome shotgun (WGS) entry which is preliminary data.</text>
</comment>